<dbReference type="HOGENOM" id="CLU_2911447_0_0_2"/>
<keyword evidence="1" id="KW-0812">Transmembrane</keyword>
<dbReference type="AlphaFoldDB" id="C7NV25"/>
<reference evidence="2 3" key="1">
    <citation type="journal article" date="2009" name="Stand. Genomic Sci.">
        <title>Complete genome sequence of Halorhabdus utahensis type strain (AX-2).</title>
        <authorList>
            <person name="Anderson I."/>
            <person name="Tindall B.J."/>
            <person name="Pomrenke H."/>
            <person name="Goker M."/>
            <person name="Lapidus A."/>
            <person name="Nolan M."/>
            <person name="Copeland A."/>
            <person name="Glavina Del Rio T."/>
            <person name="Chen F."/>
            <person name="Tice H."/>
            <person name="Cheng J.F."/>
            <person name="Lucas S."/>
            <person name="Chertkov O."/>
            <person name="Bruce D."/>
            <person name="Brettin T."/>
            <person name="Detter J.C."/>
            <person name="Han C."/>
            <person name="Goodwin L."/>
            <person name="Land M."/>
            <person name="Hauser L."/>
            <person name="Chang Y.J."/>
            <person name="Jeffries C.D."/>
            <person name="Pitluck S."/>
            <person name="Pati A."/>
            <person name="Mavromatis K."/>
            <person name="Ivanova N."/>
            <person name="Ovchinnikova G."/>
            <person name="Chen A."/>
            <person name="Palaniappan K."/>
            <person name="Chain P."/>
            <person name="Rohde M."/>
            <person name="Bristow J."/>
            <person name="Eisen J.A."/>
            <person name="Markowitz V."/>
            <person name="Hugenholtz P."/>
            <person name="Kyrpides N.C."/>
            <person name="Klenk H.P."/>
        </authorList>
    </citation>
    <scope>NUCLEOTIDE SEQUENCE [LARGE SCALE GENOMIC DNA]</scope>
    <source>
        <strain evidence="3">DSM 12940 / JCM 11049 / AX-2</strain>
    </source>
</reference>
<dbReference type="GeneID" id="8384567"/>
<feature type="transmembrane region" description="Helical" evidence="1">
    <location>
        <begin position="34"/>
        <end position="54"/>
    </location>
</feature>
<evidence type="ECO:0000256" key="1">
    <source>
        <dbReference type="SAM" id="Phobius"/>
    </source>
</evidence>
<evidence type="ECO:0000313" key="3">
    <source>
        <dbReference type="Proteomes" id="UP000002071"/>
    </source>
</evidence>
<dbReference type="Proteomes" id="UP000002071">
    <property type="component" value="Chromosome"/>
</dbReference>
<keyword evidence="1" id="KW-1133">Transmembrane helix</keyword>
<evidence type="ECO:0000313" key="2">
    <source>
        <dbReference type="EMBL" id="ACV12437.1"/>
    </source>
</evidence>
<gene>
    <name evidence="2" type="ordered locus">Huta_2270</name>
</gene>
<dbReference type="EMBL" id="CP001687">
    <property type="protein sequence ID" value="ACV12437.1"/>
    <property type="molecule type" value="Genomic_DNA"/>
</dbReference>
<dbReference type="RefSeq" id="WP_015790006.1">
    <property type="nucleotide sequence ID" value="NC_013158.1"/>
</dbReference>
<keyword evidence="1" id="KW-0472">Membrane</keyword>
<dbReference type="KEGG" id="hut:Huta_2270"/>
<dbReference type="OrthoDB" id="351337at2157"/>
<keyword evidence="3" id="KW-1185">Reference proteome</keyword>
<accession>C7NV25</accession>
<sequence>MADAPIVQLLTLWFVAAIFLQTESGGSGLFVRIIGLFALLLVYLLPFVILALVFDSIDNER</sequence>
<name>C7NV25_HALUD</name>
<proteinExistence type="predicted"/>
<organism evidence="2 3">
    <name type="scientific">Halorhabdus utahensis (strain DSM 12940 / JCM 11049 / AX-2)</name>
    <dbReference type="NCBI Taxonomy" id="519442"/>
    <lineage>
        <taxon>Archaea</taxon>
        <taxon>Methanobacteriati</taxon>
        <taxon>Methanobacteriota</taxon>
        <taxon>Stenosarchaea group</taxon>
        <taxon>Halobacteria</taxon>
        <taxon>Halobacteriales</taxon>
        <taxon>Haloarculaceae</taxon>
        <taxon>Halorhabdus</taxon>
    </lineage>
</organism>
<protein>
    <submittedName>
        <fullName evidence="2">Uncharacterized protein</fullName>
    </submittedName>
</protein>